<name>A0A0K0DSD6_STRER</name>
<evidence type="ECO:0000256" key="1">
    <source>
        <dbReference type="SAM" id="SignalP"/>
    </source>
</evidence>
<dbReference type="WBParaSite" id="SSTP_0000014700.1">
    <property type="protein sequence ID" value="SSTP_0000014700.1"/>
    <property type="gene ID" value="SSTP_0000014700"/>
</dbReference>
<dbReference type="WBParaSite" id="TCONS_00010022.p1">
    <property type="protein sequence ID" value="TCONS_00010022.p1"/>
    <property type="gene ID" value="XLOC_007718"/>
</dbReference>
<reference evidence="3" key="1">
    <citation type="submission" date="2015-08" db="UniProtKB">
        <authorList>
            <consortium name="WormBaseParasite"/>
        </authorList>
    </citation>
    <scope>IDENTIFICATION</scope>
</reference>
<protein>
    <submittedName>
        <fullName evidence="3">DUF148 domain-containing protein</fullName>
    </submittedName>
    <submittedName>
        <fullName evidence="4">SXP/RAL-2 family protein Ani s 5-like cation-binding domain-containing protein</fullName>
    </submittedName>
</protein>
<evidence type="ECO:0000313" key="3">
    <source>
        <dbReference type="WBParaSite" id="SSTP_0000014700.1"/>
    </source>
</evidence>
<keyword evidence="2" id="KW-1185">Reference proteome</keyword>
<sequence>MKSIIFFIFTLLFCPSISDKTGLTSVPSFLKFIPPEKRIAMENIILNQTLSQNQVNSKLDEWGLTLGRLFNNLYLSHKNAFLETKKQLKEKHNLMLQQETDEEYKKVDSQIQALADNLDMPIIEIRRGIQSIINNQTEEMKQKIKEKAPY</sequence>
<keyword evidence="1" id="KW-0732">Signal</keyword>
<feature type="chain" id="PRO_5005326932" evidence="1">
    <location>
        <begin position="19"/>
        <end position="150"/>
    </location>
</feature>
<accession>A0A0K0DSD6</accession>
<dbReference type="AlphaFoldDB" id="A0A0K0DSD6"/>
<organism evidence="3">
    <name type="scientific">Strongyloides stercoralis</name>
    <name type="common">Threadworm</name>
    <dbReference type="NCBI Taxonomy" id="6248"/>
    <lineage>
        <taxon>Eukaryota</taxon>
        <taxon>Metazoa</taxon>
        <taxon>Ecdysozoa</taxon>
        <taxon>Nematoda</taxon>
        <taxon>Chromadorea</taxon>
        <taxon>Rhabditida</taxon>
        <taxon>Tylenchina</taxon>
        <taxon>Panagrolaimomorpha</taxon>
        <taxon>Strongyloidoidea</taxon>
        <taxon>Strongyloididae</taxon>
        <taxon>Strongyloides</taxon>
    </lineage>
</organism>
<feature type="signal peptide" evidence="1">
    <location>
        <begin position="1"/>
        <end position="18"/>
    </location>
</feature>
<evidence type="ECO:0000313" key="4">
    <source>
        <dbReference type="WBParaSite" id="TCONS_00010022.p1"/>
    </source>
</evidence>
<evidence type="ECO:0000313" key="2">
    <source>
        <dbReference type="Proteomes" id="UP000035681"/>
    </source>
</evidence>
<proteinExistence type="predicted"/>
<dbReference type="Proteomes" id="UP000035681">
    <property type="component" value="Unplaced"/>
</dbReference>